<evidence type="ECO:0000256" key="5">
    <source>
        <dbReference type="SAM" id="MobiDB-lite"/>
    </source>
</evidence>
<keyword evidence="8" id="KW-1185">Reference proteome</keyword>
<dbReference type="Pfam" id="PF00441">
    <property type="entry name" value="Acyl-CoA_dh_1"/>
    <property type="match status" value="1"/>
</dbReference>
<accession>A0A7G1IMM6</accession>
<feature type="region of interest" description="Disordered" evidence="5">
    <location>
        <begin position="86"/>
        <end position="128"/>
    </location>
</feature>
<keyword evidence="2" id="KW-0285">Flavoprotein</keyword>
<dbReference type="SUPFAM" id="SSF56645">
    <property type="entry name" value="Acyl-CoA dehydrogenase NM domain-like"/>
    <property type="match status" value="1"/>
</dbReference>
<dbReference type="SUPFAM" id="SSF47203">
    <property type="entry name" value="Acyl-CoA dehydrogenase C-terminal domain-like"/>
    <property type="match status" value="1"/>
</dbReference>
<organism evidence="7 8">
    <name type="scientific">Mycobacterium kansasii</name>
    <dbReference type="NCBI Taxonomy" id="1768"/>
    <lineage>
        <taxon>Bacteria</taxon>
        <taxon>Bacillati</taxon>
        <taxon>Actinomycetota</taxon>
        <taxon>Actinomycetes</taxon>
        <taxon>Mycobacteriales</taxon>
        <taxon>Mycobacteriaceae</taxon>
        <taxon>Mycobacterium</taxon>
    </lineage>
</organism>
<evidence type="ECO:0000256" key="3">
    <source>
        <dbReference type="ARBA" id="ARBA00022827"/>
    </source>
</evidence>
<evidence type="ECO:0000313" key="8">
    <source>
        <dbReference type="Proteomes" id="UP000516380"/>
    </source>
</evidence>
<sequence length="128" mass="14012">MTIIRSTPVFGWQDQHGHCEVSYDNVRVPATNLLGEEGSGFAIAQARLGPGRIHHCMRALGGAERALALMVDRARNRVAFGRPLAEQGWSSRQLPSPATKSTKQGCCARKRRGPSTSTATRRLATWSR</sequence>
<evidence type="ECO:0000313" key="7">
    <source>
        <dbReference type="EMBL" id="BCI92067.1"/>
    </source>
</evidence>
<dbReference type="InterPro" id="IPR046373">
    <property type="entry name" value="Acyl-CoA_Oxase/DH_mid-dom_sf"/>
</dbReference>
<gene>
    <name evidence="7" type="ORF">NIIDMKKI_72730</name>
</gene>
<dbReference type="PANTHER" id="PTHR48083">
    <property type="entry name" value="MEDIUM-CHAIN SPECIFIC ACYL-COA DEHYDROGENASE, MITOCHONDRIAL-RELATED"/>
    <property type="match status" value="1"/>
</dbReference>
<name>A0A7G1IMM6_MYCKA</name>
<dbReference type="PANTHER" id="PTHR48083:SF13">
    <property type="entry name" value="ACYL-COA DEHYDROGENASE FAMILY MEMBER 11"/>
    <property type="match status" value="1"/>
</dbReference>
<proteinExistence type="inferred from homology"/>
<keyword evidence="4" id="KW-0560">Oxidoreductase</keyword>
<dbReference type="GO" id="GO:0033539">
    <property type="term" value="P:fatty acid beta-oxidation using acyl-CoA dehydrogenase"/>
    <property type="evidence" value="ECO:0007669"/>
    <property type="project" value="TreeGrafter"/>
</dbReference>
<dbReference type="Gene3D" id="1.20.140.10">
    <property type="entry name" value="Butyryl-CoA Dehydrogenase, subunit A, domain 3"/>
    <property type="match status" value="1"/>
</dbReference>
<feature type="compositionally biased region" description="Polar residues" evidence="5">
    <location>
        <begin position="88"/>
        <end position="104"/>
    </location>
</feature>
<evidence type="ECO:0000256" key="4">
    <source>
        <dbReference type="ARBA" id="ARBA00023002"/>
    </source>
</evidence>
<feature type="compositionally biased region" description="Polar residues" evidence="5">
    <location>
        <begin position="114"/>
        <end position="128"/>
    </location>
</feature>
<dbReference type="Gene3D" id="2.40.110.10">
    <property type="entry name" value="Butyryl-CoA Dehydrogenase, subunit A, domain 2"/>
    <property type="match status" value="1"/>
</dbReference>
<reference evidence="7 8" key="1">
    <citation type="submission" date="2020-07" db="EMBL/GenBank/DDBJ databases">
        <title>Mycobacterium kansasii (former subtype) with zoonotic potential isolated from diseased indoor pet cat, Japan.</title>
        <authorList>
            <person name="Fukano H."/>
            <person name="Terazono T."/>
            <person name="Hoshino Y."/>
        </authorList>
    </citation>
    <scope>NUCLEOTIDE SEQUENCE [LARGE SCALE GENOMIC DNA]</scope>
    <source>
        <strain evidence="7 8">Kuro-I</strain>
    </source>
</reference>
<dbReference type="InterPro" id="IPR050741">
    <property type="entry name" value="Acyl-CoA_dehydrogenase"/>
</dbReference>
<dbReference type="InterPro" id="IPR009075">
    <property type="entry name" value="AcylCo_DH/oxidase_C"/>
</dbReference>
<protein>
    <recommendedName>
        <fullName evidence="6">Acyl-CoA dehydrogenase/oxidase C-terminal domain-containing protein</fullName>
    </recommendedName>
</protein>
<dbReference type="InterPro" id="IPR009100">
    <property type="entry name" value="AcylCoA_DH/oxidase_NM_dom_sf"/>
</dbReference>
<evidence type="ECO:0000256" key="2">
    <source>
        <dbReference type="ARBA" id="ARBA00022630"/>
    </source>
</evidence>
<evidence type="ECO:0000259" key="6">
    <source>
        <dbReference type="Pfam" id="PF00441"/>
    </source>
</evidence>
<dbReference type="GO" id="GO:0005737">
    <property type="term" value="C:cytoplasm"/>
    <property type="evidence" value="ECO:0007669"/>
    <property type="project" value="TreeGrafter"/>
</dbReference>
<feature type="domain" description="Acyl-CoA dehydrogenase/oxidase C-terminal" evidence="6">
    <location>
        <begin position="38"/>
        <end position="96"/>
    </location>
</feature>
<dbReference type="Proteomes" id="UP000516380">
    <property type="component" value="Chromosome"/>
</dbReference>
<evidence type="ECO:0000256" key="1">
    <source>
        <dbReference type="ARBA" id="ARBA00009347"/>
    </source>
</evidence>
<dbReference type="InterPro" id="IPR036250">
    <property type="entry name" value="AcylCo_DH-like_C"/>
</dbReference>
<dbReference type="EMBL" id="AP023343">
    <property type="protein sequence ID" value="BCI92067.1"/>
    <property type="molecule type" value="Genomic_DNA"/>
</dbReference>
<keyword evidence="3" id="KW-0274">FAD</keyword>
<dbReference type="GO" id="GO:0003995">
    <property type="term" value="F:acyl-CoA dehydrogenase activity"/>
    <property type="evidence" value="ECO:0007669"/>
    <property type="project" value="TreeGrafter"/>
</dbReference>
<dbReference type="AlphaFoldDB" id="A0A7G1IMM6"/>
<comment type="similarity">
    <text evidence="1">Belongs to the acyl-CoA dehydrogenase family.</text>
</comment>